<reference evidence="5" key="2">
    <citation type="submission" date="2025-05" db="UniProtKB">
        <authorList>
            <consortium name="EnsemblMetazoa"/>
        </authorList>
    </citation>
    <scope>IDENTIFICATION</scope>
    <source>
        <strain evidence="5">Foshan</strain>
    </source>
</reference>
<feature type="domain" description="TIL" evidence="4">
    <location>
        <begin position="39"/>
        <end position="94"/>
    </location>
</feature>
<dbReference type="PANTHER" id="PTHR23259:SF82">
    <property type="entry name" value="SERINE PROTEASE INHIBITOR 1 PROTEIN"/>
    <property type="match status" value="1"/>
</dbReference>
<evidence type="ECO:0000256" key="2">
    <source>
        <dbReference type="ARBA" id="ARBA00023157"/>
    </source>
</evidence>
<dbReference type="PANTHER" id="PTHR23259">
    <property type="entry name" value="RIDDLE"/>
    <property type="match status" value="1"/>
</dbReference>
<dbReference type="EnsemblMetazoa" id="AALFPA23_000321.R160">
    <property type="protein sequence ID" value="AALFPA23_000321.P160"/>
    <property type="gene ID" value="AALFPA23_000321"/>
</dbReference>
<dbReference type="SUPFAM" id="SSF57567">
    <property type="entry name" value="Serine protease inhibitors"/>
    <property type="match status" value="1"/>
</dbReference>
<feature type="signal peptide" evidence="3">
    <location>
        <begin position="1"/>
        <end position="17"/>
    </location>
</feature>
<keyword evidence="6" id="KW-1185">Reference proteome</keyword>
<evidence type="ECO:0000256" key="1">
    <source>
        <dbReference type="ARBA" id="ARBA00022690"/>
    </source>
</evidence>
<evidence type="ECO:0000313" key="5">
    <source>
        <dbReference type="EnsemblMetazoa" id="AALFPA23_000321.P160"/>
    </source>
</evidence>
<protein>
    <recommendedName>
        <fullName evidence="4">TIL domain-containing protein</fullName>
    </recommendedName>
</protein>
<keyword evidence="1" id="KW-0646">Protease inhibitor</keyword>
<dbReference type="RefSeq" id="XP_029729237.1">
    <property type="nucleotide sequence ID" value="XM_029873377.2"/>
</dbReference>
<evidence type="ECO:0000259" key="4">
    <source>
        <dbReference type="Pfam" id="PF01826"/>
    </source>
</evidence>
<feature type="chain" id="PRO_5047200630" description="TIL domain-containing protein" evidence="3">
    <location>
        <begin position="18"/>
        <end position="108"/>
    </location>
</feature>
<sequence length="108" mass="11830">MKLEVIVVLAMALSCLASDSSSEYDELEASLNIDKTCKHPHEVYDDCGSACEMTCENWQPEPLVCIRKCDPGCFCDSAHIRSNATGLCIPKGKCWTIVKAILNNFAGK</sequence>
<dbReference type="InterPro" id="IPR002919">
    <property type="entry name" value="TIL_dom"/>
</dbReference>
<dbReference type="CDD" id="cd19941">
    <property type="entry name" value="TIL"/>
    <property type="match status" value="1"/>
</dbReference>
<evidence type="ECO:0000313" key="6">
    <source>
        <dbReference type="Proteomes" id="UP000069940"/>
    </source>
</evidence>
<keyword evidence="2" id="KW-1015">Disulfide bond</keyword>
<dbReference type="GeneID" id="115266791"/>
<accession>A0ABM1XJX9</accession>
<dbReference type="Gene3D" id="2.10.25.10">
    <property type="entry name" value="Laminin"/>
    <property type="match status" value="1"/>
</dbReference>
<proteinExistence type="predicted"/>
<evidence type="ECO:0000256" key="3">
    <source>
        <dbReference type="SAM" id="SignalP"/>
    </source>
</evidence>
<organism evidence="5 6">
    <name type="scientific">Aedes albopictus</name>
    <name type="common">Asian tiger mosquito</name>
    <name type="synonym">Stegomyia albopicta</name>
    <dbReference type="NCBI Taxonomy" id="7160"/>
    <lineage>
        <taxon>Eukaryota</taxon>
        <taxon>Metazoa</taxon>
        <taxon>Ecdysozoa</taxon>
        <taxon>Arthropoda</taxon>
        <taxon>Hexapoda</taxon>
        <taxon>Insecta</taxon>
        <taxon>Pterygota</taxon>
        <taxon>Neoptera</taxon>
        <taxon>Endopterygota</taxon>
        <taxon>Diptera</taxon>
        <taxon>Nematocera</taxon>
        <taxon>Culicoidea</taxon>
        <taxon>Culicidae</taxon>
        <taxon>Culicinae</taxon>
        <taxon>Aedini</taxon>
        <taxon>Aedes</taxon>
        <taxon>Stegomyia</taxon>
    </lineage>
</organism>
<dbReference type="Pfam" id="PF01826">
    <property type="entry name" value="TIL"/>
    <property type="match status" value="1"/>
</dbReference>
<dbReference type="PROSITE" id="PS51257">
    <property type="entry name" value="PROKAR_LIPOPROTEIN"/>
    <property type="match status" value="1"/>
</dbReference>
<reference evidence="6" key="1">
    <citation type="journal article" date="2015" name="Proc. Natl. Acad. Sci. U.S.A.">
        <title>Genome sequence of the Asian Tiger mosquito, Aedes albopictus, reveals insights into its biology, genetics, and evolution.</title>
        <authorList>
            <person name="Chen X.G."/>
            <person name="Jiang X."/>
            <person name="Gu J."/>
            <person name="Xu M."/>
            <person name="Wu Y."/>
            <person name="Deng Y."/>
            <person name="Zhang C."/>
            <person name="Bonizzoni M."/>
            <person name="Dermauw W."/>
            <person name="Vontas J."/>
            <person name="Armbruster P."/>
            <person name="Huang X."/>
            <person name="Yang Y."/>
            <person name="Zhang H."/>
            <person name="He W."/>
            <person name="Peng H."/>
            <person name="Liu Y."/>
            <person name="Wu K."/>
            <person name="Chen J."/>
            <person name="Lirakis M."/>
            <person name="Topalis P."/>
            <person name="Van Leeuwen T."/>
            <person name="Hall A.B."/>
            <person name="Jiang X."/>
            <person name="Thorpe C."/>
            <person name="Mueller R.L."/>
            <person name="Sun C."/>
            <person name="Waterhouse R.M."/>
            <person name="Yan G."/>
            <person name="Tu Z.J."/>
            <person name="Fang X."/>
            <person name="James A.A."/>
        </authorList>
    </citation>
    <scope>NUCLEOTIDE SEQUENCE [LARGE SCALE GENOMIC DNA]</scope>
    <source>
        <strain evidence="6">Foshan</strain>
    </source>
</reference>
<keyword evidence="3" id="KW-0732">Signal</keyword>
<dbReference type="InterPro" id="IPR051368">
    <property type="entry name" value="SerProtInhib-TIL_Domain"/>
</dbReference>
<name>A0ABM1XJX9_AEDAL</name>
<dbReference type="InterPro" id="IPR036084">
    <property type="entry name" value="Ser_inhib-like_sf"/>
</dbReference>
<dbReference type="Proteomes" id="UP000069940">
    <property type="component" value="Unassembled WGS sequence"/>
</dbReference>